<dbReference type="PATRIC" id="fig|1088869.3.peg.815"/>
<keyword evidence="1" id="KW-0812">Transmembrane</keyword>
<organism evidence="2 3">
    <name type="scientific">Gluconobacter morbifer G707</name>
    <dbReference type="NCBI Taxonomy" id="1088869"/>
    <lineage>
        <taxon>Bacteria</taxon>
        <taxon>Pseudomonadati</taxon>
        <taxon>Pseudomonadota</taxon>
        <taxon>Alphaproteobacteria</taxon>
        <taxon>Acetobacterales</taxon>
        <taxon>Acetobacteraceae</taxon>
        <taxon>Gluconobacter</taxon>
    </lineage>
</organism>
<gene>
    <name evidence="2" type="ORF">GMO_08090</name>
</gene>
<protein>
    <submittedName>
        <fullName evidence="2">Uncharacterized protein</fullName>
    </submittedName>
</protein>
<dbReference type="OrthoDB" id="7275140at2"/>
<keyword evidence="3" id="KW-1185">Reference proteome</keyword>
<sequence>MKITSGTILEQVRQINDGRGFWGNMGGFFCVICILGLANMLNRSVFHVDVGWLLDELLVLVALYFFVPYLILRFLDSDSLGRS</sequence>
<dbReference type="STRING" id="1088869.GMO_08090"/>
<dbReference type="RefSeq" id="WP_008850959.1">
    <property type="nucleotide sequence ID" value="NZ_AGQV01000001.1"/>
</dbReference>
<accession>G6XH44</accession>
<evidence type="ECO:0000256" key="1">
    <source>
        <dbReference type="SAM" id="Phobius"/>
    </source>
</evidence>
<dbReference type="AlphaFoldDB" id="G6XH44"/>
<name>G6XH44_9PROT</name>
<dbReference type="Proteomes" id="UP000004949">
    <property type="component" value="Unassembled WGS sequence"/>
</dbReference>
<keyword evidence="1" id="KW-1133">Transmembrane helix</keyword>
<evidence type="ECO:0000313" key="3">
    <source>
        <dbReference type="Proteomes" id="UP000004949"/>
    </source>
</evidence>
<dbReference type="EMBL" id="AGQV01000001">
    <property type="protein sequence ID" value="EHH69502.1"/>
    <property type="molecule type" value="Genomic_DNA"/>
</dbReference>
<keyword evidence="1" id="KW-0472">Membrane</keyword>
<feature type="transmembrane region" description="Helical" evidence="1">
    <location>
        <begin position="57"/>
        <end position="75"/>
    </location>
</feature>
<proteinExistence type="predicted"/>
<reference evidence="2 3" key="1">
    <citation type="submission" date="2011-10" db="EMBL/GenBank/DDBJ databases">
        <title>Genome sequence of Gluconobacter morbifer G707, isolated from Drosophila gut.</title>
        <authorList>
            <person name="Lee W.-J."/>
            <person name="Kim E.-K."/>
        </authorList>
    </citation>
    <scope>NUCLEOTIDE SEQUENCE [LARGE SCALE GENOMIC DNA]</scope>
    <source>
        <strain evidence="2 3">G707</strain>
    </source>
</reference>
<comment type="caution">
    <text evidence="2">The sequence shown here is derived from an EMBL/GenBank/DDBJ whole genome shotgun (WGS) entry which is preliminary data.</text>
</comment>
<evidence type="ECO:0000313" key="2">
    <source>
        <dbReference type="EMBL" id="EHH69502.1"/>
    </source>
</evidence>
<feature type="transmembrane region" description="Helical" evidence="1">
    <location>
        <begin position="21"/>
        <end position="41"/>
    </location>
</feature>